<feature type="compositionally biased region" description="Basic and acidic residues" evidence="1">
    <location>
        <begin position="66"/>
        <end position="82"/>
    </location>
</feature>
<protein>
    <submittedName>
        <fullName evidence="2">Uncharacterized protein</fullName>
    </submittedName>
</protein>
<evidence type="ECO:0000256" key="1">
    <source>
        <dbReference type="SAM" id="MobiDB-lite"/>
    </source>
</evidence>
<dbReference type="AlphaFoldDB" id="A0A0D9ZLK1"/>
<reference evidence="2" key="1">
    <citation type="submission" date="2015-04" db="UniProtKB">
        <authorList>
            <consortium name="EnsemblPlants"/>
        </authorList>
    </citation>
    <scope>IDENTIFICATION</scope>
</reference>
<reference evidence="2" key="2">
    <citation type="submission" date="2018-05" db="EMBL/GenBank/DDBJ databases">
        <title>OgluRS3 (Oryza glumaepatula Reference Sequence Version 3).</title>
        <authorList>
            <person name="Zhang J."/>
            <person name="Kudrna D."/>
            <person name="Lee S."/>
            <person name="Talag J."/>
            <person name="Welchert J."/>
            <person name="Wing R.A."/>
        </authorList>
    </citation>
    <scope>NUCLEOTIDE SEQUENCE [LARGE SCALE GENOMIC DNA]</scope>
</reference>
<name>A0A0D9ZLK1_9ORYZ</name>
<dbReference type="EnsemblPlants" id="OGLUM04G14360.1">
    <property type="protein sequence ID" value="OGLUM04G14360.1"/>
    <property type="gene ID" value="OGLUM04G14360"/>
</dbReference>
<dbReference type="Gramene" id="OGLUM04G14360.1">
    <property type="protein sequence ID" value="OGLUM04G14360.1"/>
    <property type="gene ID" value="OGLUM04G14360"/>
</dbReference>
<sequence length="176" mass="19022">MQYTSLLACAVPFSKPGKNFSRNDSISDTPPDPHATTKDPIQVLKATETKDSRKMPVNYSSGFSAEKPHQNSRQQKEGQIRRDATMTSGLTEAADCTQNEPITLNSITMERESTDVLMGSKGLTVTNLTCLMSLHEKMGRPYTGRSLAPPPQCGHPIRPDCVASPGPTRAGAPAHV</sequence>
<keyword evidence="3" id="KW-1185">Reference proteome</keyword>
<organism evidence="2">
    <name type="scientific">Oryza glumipatula</name>
    <dbReference type="NCBI Taxonomy" id="40148"/>
    <lineage>
        <taxon>Eukaryota</taxon>
        <taxon>Viridiplantae</taxon>
        <taxon>Streptophyta</taxon>
        <taxon>Embryophyta</taxon>
        <taxon>Tracheophyta</taxon>
        <taxon>Spermatophyta</taxon>
        <taxon>Magnoliopsida</taxon>
        <taxon>Liliopsida</taxon>
        <taxon>Poales</taxon>
        <taxon>Poaceae</taxon>
        <taxon>BOP clade</taxon>
        <taxon>Oryzoideae</taxon>
        <taxon>Oryzeae</taxon>
        <taxon>Oryzinae</taxon>
        <taxon>Oryza</taxon>
    </lineage>
</organism>
<accession>A0A0D9ZLK1</accession>
<evidence type="ECO:0000313" key="2">
    <source>
        <dbReference type="EnsemblPlants" id="OGLUM04G14360.1"/>
    </source>
</evidence>
<evidence type="ECO:0000313" key="3">
    <source>
        <dbReference type="Proteomes" id="UP000026961"/>
    </source>
</evidence>
<dbReference type="HOGENOM" id="CLU_1527534_0_0_1"/>
<proteinExistence type="predicted"/>
<feature type="region of interest" description="Disordered" evidence="1">
    <location>
        <begin position="17"/>
        <end position="82"/>
    </location>
</feature>
<dbReference type="Proteomes" id="UP000026961">
    <property type="component" value="Chromosome 4"/>
</dbReference>